<evidence type="ECO:0000313" key="3">
    <source>
        <dbReference type="EMBL" id="KAF9335610.1"/>
    </source>
</evidence>
<dbReference type="PANTHER" id="PTHR31315">
    <property type="entry name" value="PROTEIN SIP5"/>
    <property type="match status" value="1"/>
</dbReference>
<feature type="region of interest" description="Disordered" evidence="2">
    <location>
        <begin position="68"/>
        <end position="121"/>
    </location>
</feature>
<name>A0A9P5SSD8_9FUNG</name>
<accession>A0A9P5SSD8</accession>
<dbReference type="GO" id="GO:0005737">
    <property type="term" value="C:cytoplasm"/>
    <property type="evidence" value="ECO:0007669"/>
    <property type="project" value="TreeGrafter"/>
</dbReference>
<proteinExistence type="inferred from homology"/>
<feature type="compositionally biased region" description="Low complexity" evidence="2">
    <location>
        <begin position="87"/>
        <end position="104"/>
    </location>
</feature>
<feature type="compositionally biased region" description="Gly residues" evidence="2">
    <location>
        <begin position="77"/>
        <end position="86"/>
    </location>
</feature>
<feature type="region of interest" description="Disordered" evidence="2">
    <location>
        <begin position="145"/>
        <end position="185"/>
    </location>
</feature>
<comment type="caution">
    <text evidence="3">The sequence shown here is derived from an EMBL/GenBank/DDBJ whole genome shotgun (WGS) entry which is preliminary data.</text>
</comment>
<gene>
    <name evidence="3" type="primary">SIP5</name>
    <name evidence="3" type="ORF">BG006_011123</name>
</gene>
<dbReference type="PANTHER" id="PTHR31315:SF1">
    <property type="entry name" value="PROTEIN SIP5"/>
    <property type="match status" value="1"/>
</dbReference>
<protein>
    <submittedName>
        <fullName evidence="3">SNF1-interacting protein</fullName>
    </submittedName>
</protein>
<feature type="compositionally biased region" description="Low complexity" evidence="2">
    <location>
        <begin position="278"/>
        <end position="289"/>
    </location>
</feature>
<evidence type="ECO:0000313" key="4">
    <source>
        <dbReference type="Proteomes" id="UP000696485"/>
    </source>
</evidence>
<comment type="similarity">
    <text evidence="1">Belongs to the SIP5 family.</text>
</comment>
<sequence>MGNASTKDIKADQIDGGGLVPNGIYTAAQDYDFRIVQRLILQRKLAPFYKGLEDCDDSEDAHEEKLKLVTLSPPGHSTGGGSGSSGTGTNTSTTPSPSPTSSGKRTSRHGLNQGHGNTPQDLQSRLYQGAVECPICFLTHGTSMAVSSSNNSLDRQSQTDTQASPSSNRRRSTSHKNPEVVAADDLRPDWNRRILAARQPGSRRASTSSSVSGATFAFGRRLAGRQGSGSRRSNSAAAAEYGYLSAMRHMGTDLEELMIIEAMRQSIQDENERQAREAASGGPSATSGSWPVARAAACNSKSWLTVGTQWEPGFDGFIHLKVT</sequence>
<evidence type="ECO:0000256" key="2">
    <source>
        <dbReference type="SAM" id="MobiDB-lite"/>
    </source>
</evidence>
<feature type="region of interest" description="Disordered" evidence="2">
    <location>
        <begin position="1"/>
        <end position="20"/>
    </location>
</feature>
<dbReference type="EMBL" id="JAAAUY010000093">
    <property type="protein sequence ID" value="KAF9335610.1"/>
    <property type="molecule type" value="Genomic_DNA"/>
</dbReference>
<feature type="region of interest" description="Disordered" evidence="2">
    <location>
        <begin position="268"/>
        <end position="291"/>
    </location>
</feature>
<dbReference type="Proteomes" id="UP000696485">
    <property type="component" value="Unassembled WGS sequence"/>
</dbReference>
<keyword evidence="4" id="KW-1185">Reference proteome</keyword>
<reference evidence="3" key="1">
    <citation type="journal article" date="2020" name="Fungal Divers.">
        <title>Resolving the Mortierellaceae phylogeny through synthesis of multi-gene phylogenetics and phylogenomics.</title>
        <authorList>
            <person name="Vandepol N."/>
            <person name="Liber J."/>
            <person name="Desiro A."/>
            <person name="Na H."/>
            <person name="Kennedy M."/>
            <person name="Barry K."/>
            <person name="Grigoriev I.V."/>
            <person name="Miller A.N."/>
            <person name="O'Donnell K."/>
            <person name="Stajich J.E."/>
            <person name="Bonito G."/>
        </authorList>
    </citation>
    <scope>NUCLEOTIDE SEQUENCE</scope>
    <source>
        <strain evidence="3">NVP1</strain>
    </source>
</reference>
<dbReference type="InterPro" id="IPR039301">
    <property type="entry name" value="Sip5/DA2"/>
</dbReference>
<organism evidence="3 4">
    <name type="scientific">Podila minutissima</name>
    <dbReference type="NCBI Taxonomy" id="64525"/>
    <lineage>
        <taxon>Eukaryota</taxon>
        <taxon>Fungi</taxon>
        <taxon>Fungi incertae sedis</taxon>
        <taxon>Mucoromycota</taxon>
        <taxon>Mortierellomycotina</taxon>
        <taxon>Mortierellomycetes</taxon>
        <taxon>Mortierellales</taxon>
        <taxon>Mortierellaceae</taxon>
        <taxon>Podila</taxon>
    </lineage>
</organism>
<evidence type="ECO:0000256" key="1">
    <source>
        <dbReference type="ARBA" id="ARBA00010402"/>
    </source>
</evidence>
<dbReference type="AlphaFoldDB" id="A0A9P5SSD8"/>
<feature type="compositionally biased region" description="Polar residues" evidence="2">
    <location>
        <begin position="145"/>
        <end position="167"/>
    </location>
</feature>